<reference evidence="1" key="1">
    <citation type="submission" date="2021-01" db="EMBL/GenBank/DDBJ databases">
        <title>Whole genome shotgun sequence of Planobispora rosea NBRC 15558.</title>
        <authorList>
            <person name="Komaki H."/>
            <person name="Tamura T."/>
        </authorList>
    </citation>
    <scope>NUCLEOTIDE SEQUENCE</scope>
    <source>
        <strain evidence="1">NBRC 15558</strain>
    </source>
</reference>
<name>A0A8J3S3S6_PLARO</name>
<keyword evidence="2" id="KW-1185">Reference proteome</keyword>
<proteinExistence type="predicted"/>
<dbReference type="AlphaFoldDB" id="A0A8J3S3S6"/>
<dbReference type="Proteomes" id="UP000655044">
    <property type="component" value="Unassembled WGS sequence"/>
</dbReference>
<sequence>MIAASAAGHFVERSITSADLRSFDDIEFWTEGDRPADGTAGRPFFCEVRLGSEAAPIGSAANRWHRYVPLLGPGPPQRVPFALDDLPGPVRSACSEIRITFLDAPARVRFTPPAAVRPQLLADTDAALTGRLDNRLSLRGTPVRALLQADPDQPRPYLLLVNHSIEHALTRVSAGEIRTDFTEGGFAIRSAGVPYDLGYRIEAVADRREDIAVLLEFVLAELGPGATLEVGGTELPVEWPAPWERLADGAGGDLHEQQTSLRISIPVVTRPRAVPRRAVPPHHSIQVEVAHHADT</sequence>
<accession>A0A8J3S3S6</accession>
<dbReference type="EMBL" id="BOOI01000037">
    <property type="protein sequence ID" value="GIH85615.1"/>
    <property type="molecule type" value="Genomic_DNA"/>
</dbReference>
<organism evidence="1 2">
    <name type="scientific">Planobispora rosea</name>
    <dbReference type="NCBI Taxonomy" id="35762"/>
    <lineage>
        <taxon>Bacteria</taxon>
        <taxon>Bacillati</taxon>
        <taxon>Actinomycetota</taxon>
        <taxon>Actinomycetes</taxon>
        <taxon>Streptosporangiales</taxon>
        <taxon>Streptosporangiaceae</taxon>
        <taxon>Planobispora</taxon>
    </lineage>
</organism>
<evidence type="ECO:0000313" key="2">
    <source>
        <dbReference type="Proteomes" id="UP000655044"/>
    </source>
</evidence>
<comment type="caution">
    <text evidence="1">The sequence shown here is derived from an EMBL/GenBank/DDBJ whole genome shotgun (WGS) entry which is preliminary data.</text>
</comment>
<gene>
    <name evidence="1" type="ORF">Pro02_40230</name>
</gene>
<protein>
    <submittedName>
        <fullName evidence="1">Uncharacterized protein</fullName>
    </submittedName>
</protein>
<evidence type="ECO:0000313" key="1">
    <source>
        <dbReference type="EMBL" id="GIH85615.1"/>
    </source>
</evidence>